<dbReference type="InterPro" id="IPR036388">
    <property type="entry name" value="WH-like_DNA-bd_sf"/>
</dbReference>
<dbReference type="RefSeq" id="WP_177963125.1">
    <property type="nucleotide sequence ID" value="NZ_JBBMEX010000008.1"/>
</dbReference>
<comment type="similarity">
    <text evidence="1">Belongs to the sigma-70 factor family. ECF subfamily.</text>
</comment>
<dbReference type="Pfam" id="PF04542">
    <property type="entry name" value="Sigma70_r2"/>
    <property type="match status" value="1"/>
</dbReference>
<dbReference type="Gene3D" id="1.10.10.10">
    <property type="entry name" value="Winged helix-like DNA-binding domain superfamily/Winged helix DNA-binding domain"/>
    <property type="match status" value="1"/>
</dbReference>
<dbReference type="InterPro" id="IPR014284">
    <property type="entry name" value="RNA_pol_sigma-70_dom"/>
</dbReference>
<organism evidence="7 8">
    <name type="scientific">Maccoyibacter intestinihominis</name>
    <dbReference type="NCBI Taxonomy" id="3133499"/>
    <lineage>
        <taxon>Bacteria</taxon>
        <taxon>Bacillati</taxon>
        <taxon>Bacillota</taxon>
        <taxon>Clostridia</taxon>
        <taxon>Lachnospirales</taxon>
        <taxon>Lachnospiraceae</taxon>
        <taxon>Maccoyibacter</taxon>
    </lineage>
</organism>
<proteinExistence type="inferred from homology"/>
<evidence type="ECO:0000259" key="6">
    <source>
        <dbReference type="Pfam" id="PF08281"/>
    </source>
</evidence>
<dbReference type="InterPro" id="IPR039425">
    <property type="entry name" value="RNA_pol_sigma-70-like"/>
</dbReference>
<sequence length="158" mass="18956">MEEFIRCYEEIYPRMYKTAYYYLKNAEEAKDAVQDAALISYEKWGQLREKEKYAAWMMQILVNRCKRRMRTWFRKEDDIEDILSNRSEETSKETDFAMQAAVKEVFWELKDEERLIVALSVFGGYTGEEIAGILEKNPSTIRSKYRRALKKMREKLEG</sequence>
<evidence type="ECO:0000256" key="4">
    <source>
        <dbReference type="ARBA" id="ARBA00023163"/>
    </source>
</evidence>
<evidence type="ECO:0000256" key="1">
    <source>
        <dbReference type="ARBA" id="ARBA00010641"/>
    </source>
</evidence>
<comment type="caution">
    <text evidence="7">The sequence shown here is derived from an EMBL/GenBank/DDBJ whole genome shotgun (WGS) entry which is preliminary data.</text>
</comment>
<gene>
    <name evidence="7" type="ORF">WMO43_08820</name>
</gene>
<dbReference type="InterPro" id="IPR013324">
    <property type="entry name" value="RNA_pol_sigma_r3/r4-like"/>
</dbReference>
<dbReference type="EMBL" id="JBBMEX010000008">
    <property type="protein sequence ID" value="MEQ2557970.1"/>
    <property type="molecule type" value="Genomic_DNA"/>
</dbReference>
<keyword evidence="8" id="KW-1185">Reference proteome</keyword>
<dbReference type="InterPro" id="IPR007627">
    <property type="entry name" value="RNA_pol_sigma70_r2"/>
</dbReference>
<evidence type="ECO:0000259" key="5">
    <source>
        <dbReference type="Pfam" id="PF04542"/>
    </source>
</evidence>
<protein>
    <submittedName>
        <fullName evidence="7">Sigma-70 family RNA polymerase sigma factor</fullName>
    </submittedName>
</protein>
<dbReference type="SUPFAM" id="SSF88659">
    <property type="entry name" value="Sigma3 and sigma4 domains of RNA polymerase sigma factors"/>
    <property type="match status" value="1"/>
</dbReference>
<dbReference type="SUPFAM" id="SSF88946">
    <property type="entry name" value="Sigma2 domain of RNA polymerase sigma factors"/>
    <property type="match status" value="1"/>
</dbReference>
<dbReference type="InterPro" id="IPR013325">
    <property type="entry name" value="RNA_pol_sigma_r2"/>
</dbReference>
<dbReference type="Pfam" id="PF08281">
    <property type="entry name" value="Sigma70_r4_2"/>
    <property type="match status" value="1"/>
</dbReference>
<keyword evidence="3" id="KW-0731">Sigma factor</keyword>
<feature type="domain" description="RNA polymerase sigma factor 70 region 4 type 2" evidence="6">
    <location>
        <begin position="108"/>
        <end position="152"/>
    </location>
</feature>
<dbReference type="PANTHER" id="PTHR43133">
    <property type="entry name" value="RNA POLYMERASE ECF-TYPE SIGMA FACTO"/>
    <property type="match status" value="1"/>
</dbReference>
<dbReference type="NCBIfam" id="TIGR02937">
    <property type="entry name" value="sigma70-ECF"/>
    <property type="match status" value="1"/>
</dbReference>
<reference evidence="7 8" key="1">
    <citation type="submission" date="2024-03" db="EMBL/GenBank/DDBJ databases">
        <title>Human intestinal bacterial collection.</title>
        <authorList>
            <person name="Pauvert C."/>
            <person name="Hitch T.C.A."/>
            <person name="Clavel T."/>
        </authorList>
    </citation>
    <scope>NUCLEOTIDE SEQUENCE [LARGE SCALE GENOMIC DNA]</scope>
    <source>
        <strain evidence="7 8">CLA-AA-H185</strain>
    </source>
</reference>
<evidence type="ECO:0000313" key="8">
    <source>
        <dbReference type="Proteomes" id="UP001454489"/>
    </source>
</evidence>
<evidence type="ECO:0000256" key="3">
    <source>
        <dbReference type="ARBA" id="ARBA00023082"/>
    </source>
</evidence>
<dbReference type="PANTHER" id="PTHR43133:SF51">
    <property type="entry name" value="RNA POLYMERASE SIGMA FACTOR"/>
    <property type="match status" value="1"/>
</dbReference>
<evidence type="ECO:0000256" key="2">
    <source>
        <dbReference type="ARBA" id="ARBA00023015"/>
    </source>
</evidence>
<dbReference type="Proteomes" id="UP001454489">
    <property type="component" value="Unassembled WGS sequence"/>
</dbReference>
<dbReference type="InterPro" id="IPR013249">
    <property type="entry name" value="RNA_pol_sigma70_r4_t2"/>
</dbReference>
<evidence type="ECO:0000313" key="7">
    <source>
        <dbReference type="EMBL" id="MEQ2557970.1"/>
    </source>
</evidence>
<feature type="domain" description="RNA polymerase sigma-70 region 2" evidence="5">
    <location>
        <begin position="8"/>
        <end position="70"/>
    </location>
</feature>
<name>A0ABV1HE32_9FIRM</name>
<keyword evidence="4" id="KW-0804">Transcription</keyword>
<keyword evidence="2" id="KW-0805">Transcription regulation</keyword>
<accession>A0ABV1HE32</accession>
<dbReference type="Gene3D" id="1.10.1740.10">
    <property type="match status" value="1"/>
</dbReference>